<evidence type="ECO:0000256" key="2">
    <source>
        <dbReference type="ARBA" id="ARBA00010095"/>
    </source>
</evidence>
<protein>
    <recommendedName>
        <fullName evidence="9">Cornichon</fullName>
    </recommendedName>
</protein>
<name>A0A8T2SG97_CERRI</name>
<comment type="caution">
    <text evidence="7">The sequence shown here is derived from an EMBL/GenBank/DDBJ whole genome shotgun (WGS) entry which is preliminary data.</text>
</comment>
<evidence type="ECO:0000256" key="1">
    <source>
        <dbReference type="ARBA" id="ARBA00004141"/>
    </source>
</evidence>
<keyword evidence="3 6" id="KW-0812">Transmembrane</keyword>
<dbReference type="OrthoDB" id="434393at2759"/>
<evidence type="ECO:0000313" key="8">
    <source>
        <dbReference type="Proteomes" id="UP000825935"/>
    </source>
</evidence>
<feature type="transmembrane region" description="Helical" evidence="6">
    <location>
        <begin position="7"/>
        <end position="27"/>
    </location>
</feature>
<dbReference type="SMART" id="SM01398">
    <property type="entry name" value="Cornichon"/>
    <property type="match status" value="1"/>
</dbReference>
<dbReference type="OMA" id="FAVFHVI"/>
<evidence type="ECO:0000256" key="5">
    <source>
        <dbReference type="ARBA" id="ARBA00023136"/>
    </source>
</evidence>
<sequence length="149" mass="17197">MEWELMLWLLSFFSVAAALGFVIYQLMCLSDLELDYINPFDSASSINKFVLPEFIIQGSLAGLYLLTGHWIMVLINAPMTYYNVNLFLKRQHLVDVTEIFNVLGKEKKHRLIKLGFYVLMFFIVIYRLVYTAVVSIIEGDNVGSHVESF</sequence>
<dbReference type="EMBL" id="CM035425">
    <property type="protein sequence ID" value="KAH7331065.1"/>
    <property type="molecule type" value="Genomic_DNA"/>
</dbReference>
<evidence type="ECO:0008006" key="9">
    <source>
        <dbReference type="Google" id="ProtNLM"/>
    </source>
</evidence>
<dbReference type="Pfam" id="PF03311">
    <property type="entry name" value="Cornichon"/>
    <property type="match status" value="1"/>
</dbReference>
<proteinExistence type="inferred from homology"/>
<dbReference type="AlphaFoldDB" id="A0A8T2SG97"/>
<dbReference type="Proteomes" id="UP000825935">
    <property type="component" value="Chromosome 20"/>
</dbReference>
<feature type="transmembrane region" description="Helical" evidence="6">
    <location>
        <begin position="54"/>
        <end position="75"/>
    </location>
</feature>
<feature type="transmembrane region" description="Helical" evidence="6">
    <location>
        <begin position="114"/>
        <end position="137"/>
    </location>
</feature>
<evidence type="ECO:0000256" key="6">
    <source>
        <dbReference type="SAM" id="Phobius"/>
    </source>
</evidence>
<evidence type="ECO:0000256" key="4">
    <source>
        <dbReference type="ARBA" id="ARBA00022989"/>
    </source>
</evidence>
<evidence type="ECO:0000256" key="3">
    <source>
        <dbReference type="ARBA" id="ARBA00022692"/>
    </source>
</evidence>
<keyword evidence="8" id="KW-1185">Reference proteome</keyword>
<dbReference type="GO" id="GO:0016192">
    <property type="term" value="P:vesicle-mediated transport"/>
    <property type="evidence" value="ECO:0007669"/>
    <property type="project" value="InterPro"/>
</dbReference>
<keyword evidence="4 6" id="KW-1133">Transmembrane helix</keyword>
<reference evidence="7" key="1">
    <citation type="submission" date="2021-08" db="EMBL/GenBank/DDBJ databases">
        <title>WGS assembly of Ceratopteris richardii.</title>
        <authorList>
            <person name="Marchant D.B."/>
            <person name="Chen G."/>
            <person name="Jenkins J."/>
            <person name="Shu S."/>
            <person name="Leebens-Mack J."/>
            <person name="Grimwood J."/>
            <person name="Schmutz J."/>
            <person name="Soltis P."/>
            <person name="Soltis D."/>
            <person name="Chen Z.-H."/>
        </authorList>
    </citation>
    <scope>NUCLEOTIDE SEQUENCE</scope>
    <source>
        <strain evidence="7">Whitten #5841</strain>
        <tissue evidence="7">Leaf</tissue>
    </source>
</reference>
<organism evidence="7 8">
    <name type="scientific">Ceratopteris richardii</name>
    <name type="common">Triangle waterfern</name>
    <dbReference type="NCBI Taxonomy" id="49495"/>
    <lineage>
        <taxon>Eukaryota</taxon>
        <taxon>Viridiplantae</taxon>
        <taxon>Streptophyta</taxon>
        <taxon>Embryophyta</taxon>
        <taxon>Tracheophyta</taxon>
        <taxon>Polypodiopsida</taxon>
        <taxon>Polypodiidae</taxon>
        <taxon>Polypodiales</taxon>
        <taxon>Pteridineae</taxon>
        <taxon>Pteridaceae</taxon>
        <taxon>Parkerioideae</taxon>
        <taxon>Ceratopteris</taxon>
    </lineage>
</organism>
<dbReference type="PANTHER" id="PTHR12290">
    <property type="entry name" value="CORNICHON-RELATED"/>
    <property type="match status" value="1"/>
</dbReference>
<keyword evidence="5 6" id="KW-0472">Membrane</keyword>
<gene>
    <name evidence="7" type="ORF">KP509_20G013900</name>
</gene>
<dbReference type="InterPro" id="IPR003377">
    <property type="entry name" value="Cornichon"/>
</dbReference>
<comment type="subcellular location">
    <subcellularLocation>
        <location evidence="1">Membrane</location>
        <topology evidence="1">Multi-pass membrane protein</topology>
    </subcellularLocation>
</comment>
<accession>A0A8T2SG97</accession>
<dbReference type="GO" id="GO:0016020">
    <property type="term" value="C:membrane"/>
    <property type="evidence" value="ECO:0007669"/>
    <property type="project" value="UniProtKB-SubCell"/>
</dbReference>
<evidence type="ECO:0000313" key="7">
    <source>
        <dbReference type="EMBL" id="KAH7331065.1"/>
    </source>
</evidence>
<comment type="similarity">
    <text evidence="2">Belongs to the cornichon family.</text>
</comment>